<evidence type="ECO:0000313" key="2">
    <source>
        <dbReference type="Proteomes" id="UP000053989"/>
    </source>
</evidence>
<proteinExistence type="predicted"/>
<evidence type="ECO:0000313" key="1">
    <source>
        <dbReference type="EMBL" id="KIM57450.1"/>
    </source>
</evidence>
<gene>
    <name evidence="1" type="ORF">SCLCIDRAFT_1137158</name>
</gene>
<dbReference type="AlphaFoldDB" id="A0A0C3D9N3"/>
<keyword evidence="2" id="KW-1185">Reference proteome</keyword>
<dbReference type="EMBL" id="KN822101">
    <property type="protein sequence ID" value="KIM57450.1"/>
    <property type="molecule type" value="Genomic_DNA"/>
</dbReference>
<name>A0A0C3D9N3_9AGAM</name>
<dbReference type="HOGENOM" id="CLU_1836338_0_0_1"/>
<reference evidence="2" key="2">
    <citation type="submission" date="2015-01" db="EMBL/GenBank/DDBJ databases">
        <title>Evolutionary Origins and Diversification of the Mycorrhizal Mutualists.</title>
        <authorList>
            <consortium name="DOE Joint Genome Institute"/>
            <consortium name="Mycorrhizal Genomics Consortium"/>
            <person name="Kohler A."/>
            <person name="Kuo A."/>
            <person name="Nagy L.G."/>
            <person name="Floudas D."/>
            <person name="Copeland A."/>
            <person name="Barry K.W."/>
            <person name="Cichocki N."/>
            <person name="Veneault-Fourrey C."/>
            <person name="LaButti K."/>
            <person name="Lindquist E.A."/>
            <person name="Lipzen A."/>
            <person name="Lundell T."/>
            <person name="Morin E."/>
            <person name="Murat C."/>
            <person name="Riley R."/>
            <person name="Ohm R."/>
            <person name="Sun H."/>
            <person name="Tunlid A."/>
            <person name="Henrissat B."/>
            <person name="Grigoriev I.V."/>
            <person name="Hibbett D.S."/>
            <person name="Martin F."/>
        </authorList>
    </citation>
    <scope>NUCLEOTIDE SEQUENCE [LARGE SCALE GENOMIC DNA]</scope>
    <source>
        <strain evidence="2">Foug A</strain>
    </source>
</reference>
<organism evidence="1 2">
    <name type="scientific">Scleroderma citrinum Foug A</name>
    <dbReference type="NCBI Taxonomy" id="1036808"/>
    <lineage>
        <taxon>Eukaryota</taxon>
        <taxon>Fungi</taxon>
        <taxon>Dikarya</taxon>
        <taxon>Basidiomycota</taxon>
        <taxon>Agaricomycotina</taxon>
        <taxon>Agaricomycetes</taxon>
        <taxon>Agaricomycetidae</taxon>
        <taxon>Boletales</taxon>
        <taxon>Sclerodermatineae</taxon>
        <taxon>Sclerodermataceae</taxon>
        <taxon>Scleroderma</taxon>
    </lineage>
</organism>
<accession>A0A0C3D9N3</accession>
<protein>
    <submittedName>
        <fullName evidence="1">Uncharacterized protein</fullName>
    </submittedName>
</protein>
<dbReference type="Proteomes" id="UP000053989">
    <property type="component" value="Unassembled WGS sequence"/>
</dbReference>
<sequence length="140" mass="16208">MGISKTSVTRHVHYCLCNTVLVCDSQSRAAENSHRSVSVGHRMYVHMHSRGSVWKTKNTCPLHGRCMRRTERPLINNGAGMDESDQRARNGELVALNWEAEGVRSSTQRMKYMKRVTDECKRLRSRRTCWLSLPYIRVNE</sequence>
<reference evidence="1 2" key="1">
    <citation type="submission" date="2014-04" db="EMBL/GenBank/DDBJ databases">
        <authorList>
            <consortium name="DOE Joint Genome Institute"/>
            <person name="Kuo A."/>
            <person name="Kohler A."/>
            <person name="Nagy L.G."/>
            <person name="Floudas D."/>
            <person name="Copeland A."/>
            <person name="Barry K.W."/>
            <person name="Cichocki N."/>
            <person name="Veneault-Fourrey C."/>
            <person name="LaButti K."/>
            <person name="Lindquist E.A."/>
            <person name="Lipzen A."/>
            <person name="Lundell T."/>
            <person name="Morin E."/>
            <person name="Murat C."/>
            <person name="Sun H."/>
            <person name="Tunlid A."/>
            <person name="Henrissat B."/>
            <person name="Grigoriev I.V."/>
            <person name="Hibbett D.S."/>
            <person name="Martin F."/>
            <person name="Nordberg H.P."/>
            <person name="Cantor M.N."/>
            <person name="Hua S.X."/>
        </authorList>
    </citation>
    <scope>NUCLEOTIDE SEQUENCE [LARGE SCALE GENOMIC DNA]</scope>
    <source>
        <strain evidence="1 2">Foug A</strain>
    </source>
</reference>
<dbReference type="InParanoid" id="A0A0C3D9N3"/>